<protein>
    <submittedName>
        <fullName evidence="1">Uncharacterized protein</fullName>
    </submittedName>
</protein>
<name>A0AA36AGT3_OCTVU</name>
<dbReference type="AlphaFoldDB" id="A0AA36AGT3"/>
<organism evidence="1 2">
    <name type="scientific">Octopus vulgaris</name>
    <name type="common">Common octopus</name>
    <dbReference type="NCBI Taxonomy" id="6645"/>
    <lineage>
        <taxon>Eukaryota</taxon>
        <taxon>Metazoa</taxon>
        <taxon>Spiralia</taxon>
        <taxon>Lophotrochozoa</taxon>
        <taxon>Mollusca</taxon>
        <taxon>Cephalopoda</taxon>
        <taxon>Coleoidea</taxon>
        <taxon>Octopodiformes</taxon>
        <taxon>Octopoda</taxon>
        <taxon>Incirrata</taxon>
        <taxon>Octopodidae</taxon>
        <taxon>Octopus</taxon>
    </lineage>
</organism>
<gene>
    <name evidence="1" type="ORF">OCTVUL_1B005919</name>
</gene>
<evidence type="ECO:0000313" key="1">
    <source>
        <dbReference type="EMBL" id="CAI9715876.1"/>
    </source>
</evidence>
<evidence type="ECO:0000313" key="2">
    <source>
        <dbReference type="Proteomes" id="UP001162480"/>
    </source>
</evidence>
<accession>A0AA36AGT3</accession>
<keyword evidence="2" id="KW-1185">Reference proteome</keyword>
<dbReference type="EMBL" id="OX597814">
    <property type="protein sequence ID" value="CAI9715876.1"/>
    <property type="molecule type" value="Genomic_DNA"/>
</dbReference>
<sequence length="644" mass="69840">MVLLLTILTSLVTAAPVTEESNVTEVAEVRFEDIEKVLADPFTELSELLKELDDESVQSNKTHHHLLRSSADILTEIRANILKFLNDHFPDLVNKEHPLMVNLSCHLRTEEYEHATLAELCQKFSGGTISYTVKADVDCILSSLFRINSYLQKLISFYGLTDLKKTAELSKMLNSLAGHFQTSKEDVTEKMEASCQNYTAALAASKIGIANGIGVNETSNNTEVADRASVNQNTSAVDGIILSEDKKKKQEENFKEEKKTIGEIKNDVHLLSGLLVEFEKEEKVAESLAGLAESNVTISSDIDAMIANVNAEKPNATLSVGSSVVNSTESKVVNTDEIKADGIVESNDTLSQGSRVNLTESNVVNTDEIKVGEIVESNDTLSQGSRVNLTESNVVNTDEIKVGEIVESNDTLSQGSRVNPTESNVVNTDEIKADGIVESNDTLSQGSRVNPTESNVVNTDEIKVGEIVESNDTLSQGSRVNPTESNVVNTDEIEAGGIVESNDTLSQGSRVNPTESNVVNTDEIEADGIVESNDTLSQGSRVNPTESNVNTDEIKDSGIVESNVVSTLKPHVTEAGDNVEKTDNDESMLKILKSETGMANNATIESEESVIDGVKESLENKEALHTTKGTPKENDLEEIFNKLF</sequence>
<dbReference type="Proteomes" id="UP001162480">
    <property type="component" value="Chromosome 1"/>
</dbReference>
<proteinExistence type="predicted"/>
<reference evidence="1" key="1">
    <citation type="submission" date="2023-08" db="EMBL/GenBank/DDBJ databases">
        <authorList>
            <person name="Alioto T."/>
            <person name="Alioto T."/>
            <person name="Gomez Garrido J."/>
        </authorList>
    </citation>
    <scope>NUCLEOTIDE SEQUENCE</scope>
</reference>